<comment type="caution">
    <text evidence="2">The sequence shown here is derived from an EMBL/GenBank/DDBJ whole genome shotgun (WGS) entry which is preliminary data.</text>
</comment>
<gene>
    <name evidence="2" type="ORF">PCOR1329_LOCUS53804</name>
</gene>
<dbReference type="Proteomes" id="UP001189429">
    <property type="component" value="Unassembled WGS sequence"/>
</dbReference>
<protein>
    <submittedName>
        <fullName evidence="2">Uncharacterized protein</fullName>
    </submittedName>
</protein>
<sequence>MQARHLGLAQFRHGRLSPRSPQQPLDESGPPRLVGLGRQRRGFSPTPVRRRRHDPTTTSSTRPRLLSSEPWRHARSSTPDCSSTNERTTTADSCPGLLETWWRRP</sequence>
<feature type="compositionally biased region" description="Low complexity" evidence="1">
    <location>
        <begin position="56"/>
        <end position="68"/>
    </location>
</feature>
<evidence type="ECO:0000313" key="2">
    <source>
        <dbReference type="EMBL" id="CAK0866691.1"/>
    </source>
</evidence>
<dbReference type="EMBL" id="CAUYUJ010016561">
    <property type="protein sequence ID" value="CAK0866691.1"/>
    <property type="molecule type" value="Genomic_DNA"/>
</dbReference>
<proteinExistence type="predicted"/>
<evidence type="ECO:0000313" key="3">
    <source>
        <dbReference type="Proteomes" id="UP001189429"/>
    </source>
</evidence>
<reference evidence="2" key="1">
    <citation type="submission" date="2023-10" db="EMBL/GenBank/DDBJ databases">
        <authorList>
            <person name="Chen Y."/>
            <person name="Shah S."/>
            <person name="Dougan E. K."/>
            <person name="Thang M."/>
            <person name="Chan C."/>
        </authorList>
    </citation>
    <scope>NUCLEOTIDE SEQUENCE [LARGE SCALE GENOMIC DNA]</scope>
</reference>
<feature type="region of interest" description="Disordered" evidence="1">
    <location>
        <begin position="1"/>
        <end position="92"/>
    </location>
</feature>
<feature type="compositionally biased region" description="Polar residues" evidence="1">
    <location>
        <begin position="76"/>
        <end position="92"/>
    </location>
</feature>
<organism evidence="2 3">
    <name type="scientific">Prorocentrum cordatum</name>
    <dbReference type="NCBI Taxonomy" id="2364126"/>
    <lineage>
        <taxon>Eukaryota</taxon>
        <taxon>Sar</taxon>
        <taxon>Alveolata</taxon>
        <taxon>Dinophyceae</taxon>
        <taxon>Prorocentrales</taxon>
        <taxon>Prorocentraceae</taxon>
        <taxon>Prorocentrum</taxon>
    </lineage>
</organism>
<keyword evidence="3" id="KW-1185">Reference proteome</keyword>
<accession>A0ABN9V4A9</accession>
<evidence type="ECO:0000256" key="1">
    <source>
        <dbReference type="SAM" id="MobiDB-lite"/>
    </source>
</evidence>
<name>A0ABN9V4A9_9DINO</name>